<feature type="compositionally biased region" description="Polar residues" evidence="1">
    <location>
        <begin position="88"/>
        <end position="116"/>
    </location>
</feature>
<reference evidence="2" key="1">
    <citation type="submission" date="2017-12" db="EMBL/GenBank/DDBJ databases">
        <title>Gene loss provides genomic basis for host adaptation in cereal stripe rust fungi.</title>
        <authorList>
            <person name="Xia C."/>
        </authorList>
    </citation>
    <scope>NUCLEOTIDE SEQUENCE [LARGE SCALE GENOMIC DNA]</scope>
    <source>
        <strain evidence="2">93-210</strain>
    </source>
</reference>
<evidence type="ECO:0000313" key="2">
    <source>
        <dbReference type="EMBL" id="POV99830.1"/>
    </source>
</evidence>
<evidence type="ECO:0000256" key="1">
    <source>
        <dbReference type="SAM" id="MobiDB-lite"/>
    </source>
</evidence>
<accession>A0A2S4URG0</accession>
<feature type="non-terminal residue" evidence="2">
    <location>
        <position position="116"/>
    </location>
</feature>
<dbReference type="EMBL" id="PKSL01000192">
    <property type="protein sequence ID" value="POV99830.1"/>
    <property type="molecule type" value="Genomic_DNA"/>
</dbReference>
<dbReference type="AlphaFoldDB" id="A0A2S4URG0"/>
<organism evidence="2 3">
    <name type="scientific">Puccinia striiformis</name>
    <dbReference type="NCBI Taxonomy" id="27350"/>
    <lineage>
        <taxon>Eukaryota</taxon>
        <taxon>Fungi</taxon>
        <taxon>Dikarya</taxon>
        <taxon>Basidiomycota</taxon>
        <taxon>Pucciniomycotina</taxon>
        <taxon>Pucciniomycetes</taxon>
        <taxon>Pucciniales</taxon>
        <taxon>Pucciniaceae</taxon>
        <taxon>Puccinia</taxon>
    </lineage>
</organism>
<protein>
    <submittedName>
        <fullName evidence="2">Uncharacterized protein</fullName>
    </submittedName>
</protein>
<dbReference type="VEuPathDB" id="FungiDB:PSTT_13533"/>
<dbReference type="Proteomes" id="UP000239156">
    <property type="component" value="Unassembled WGS sequence"/>
</dbReference>
<name>A0A2S4URG0_9BASI</name>
<proteinExistence type="predicted"/>
<evidence type="ECO:0000313" key="3">
    <source>
        <dbReference type="Proteomes" id="UP000239156"/>
    </source>
</evidence>
<comment type="caution">
    <text evidence="2">The sequence shown here is derived from an EMBL/GenBank/DDBJ whole genome shotgun (WGS) entry which is preliminary data.</text>
</comment>
<feature type="non-terminal residue" evidence="2">
    <location>
        <position position="1"/>
    </location>
</feature>
<feature type="region of interest" description="Disordered" evidence="1">
    <location>
        <begin position="58"/>
        <end position="116"/>
    </location>
</feature>
<gene>
    <name evidence="2" type="ORF">PSTT_13533</name>
</gene>
<sequence>NDSSRSCTSILSFTDILSRVPAVREDDLIVITSSEGGKKLVVKSDKELLEDKIMEALATGDKASSTPGGWNRHGSDNSWGQKRKAGNGNWTEDSGVYNQNQGFKNDYHQSNSSSFT</sequence>
<keyword evidence="3" id="KW-1185">Reference proteome</keyword>